<comment type="subcellular location">
    <subcellularLocation>
        <location evidence="1">Cell inner membrane</location>
        <topology evidence="1">Single-pass membrane protein</topology>
    </subcellularLocation>
</comment>
<dbReference type="InterPro" id="IPR045584">
    <property type="entry name" value="Pilin-like"/>
</dbReference>
<evidence type="ECO:0000256" key="5">
    <source>
        <dbReference type="ARBA" id="ARBA00022519"/>
    </source>
</evidence>
<evidence type="ECO:0000259" key="11">
    <source>
        <dbReference type="Pfam" id="PF12019"/>
    </source>
</evidence>
<keyword evidence="7" id="KW-1133">Transmembrane helix</keyword>
<name>A0A2N8KTY0_9BURK</name>
<dbReference type="NCBIfam" id="TIGR02532">
    <property type="entry name" value="IV_pilin_GFxxxE"/>
    <property type="match status" value="1"/>
</dbReference>
<evidence type="ECO:0000256" key="7">
    <source>
        <dbReference type="ARBA" id="ARBA00022989"/>
    </source>
</evidence>
<evidence type="ECO:0000256" key="1">
    <source>
        <dbReference type="ARBA" id="ARBA00004377"/>
    </source>
</evidence>
<dbReference type="Proteomes" id="UP000235916">
    <property type="component" value="Unassembled WGS sequence"/>
</dbReference>
<keyword evidence="8" id="KW-0472">Membrane</keyword>
<evidence type="ECO:0000313" key="13">
    <source>
        <dbReference type="Proteomes" id="UP000235916"/>
    </source>
</evidence>
<organism evidence="12 13">
    <name type="scientific">Kinneretia aquatilis</name>
    <dbReference type="NCBI Taxonomy" id="2070761"/>
    <lineage>
        <taxon>Bacteria</taxon>
        <taxon>Pseudomonadati</taxon>
        <taxon>Pseudomonadota</taxon>
        <taxon>Betaproteobacteria</taxon>
        <taxon>Burkholderiales</taxon>
        <taxon>Sphaerotilaceae</taxon>
        <taxon>Roseateles</taxon>
    </lineage>
</organism>
<accession>A0A2N8KTY0</accession>
<keyword evidence="5" id="KW-0997">Cell inner membrane</keyword>
<keyword evidence="6" id="KW-0812">Transmembrane</keyword>
<comment type="caution">
    <text evidence="12">The sequence shown here is derived from an EMBL/GenBank/DDBJ whole genome shotgun (WGS) entry which is preliminary data.</text>
</comment>
<keyword evidence="4" id="KW-0488">Methylation</keyword>
<proteinExistence type="inferred from homology"/>
<dbReference type="OrthoDB" id="8901547at2"/>
<dbReference type="SUPFAM" id="SSF54523">
    <property type="entry name" value="Pili subunits"/>
    <property type="match status" value="1"/>
</dbReference>
<dbReference type="GO" id="GO:0015627">
    <property type="term" value="C:type II protein secretion system complex"/>
    <property type="evidence" value="ECO:0007669"/>
    <property type="project" value="InterPro"/>
</dbReference>
<keyword evidence="3" id="KW-1003">Cell membrane</keyword>
<sequence length="209" mass="22509">MLAEMKIRNAYTKHFKPFAMRRLRVSGFSLVELLVGLAILGVLLALAAPSLADFINRRRVEAVAAELATDLAYARTEAAVRSEQVYVRFRSDDNLTCYSISYWSGIGMCDCLREAGTSCGSGLSSAYELKINQLRRSLGVTMTPSQAENPFGFSGTQLRSSDPNFYVTVAGSRGATLLVKTNAAGRVLTCSPSGSGNIPGYQTCPANSQ</sequence>
<dbReference type="Gene3D" id="3.30.700.10">
    <property type="entry name" value="Glycoprotein, Type 4 Pilin"/>
    <property type="match status" value="1"/>
</dbReference>
<feature type="domain" description="General secretion pathway GspH" evidence="11">
    <location>
        <begin position="64"/>
        <end position="185"/>
    </location>
</feature>
<evidence type="ECO:0000256" key="9">
    <source>
        <dbReference type="ARBA" id="ARBA00025772"/>
    </source>
</evidence>
<reference evidence="12 13" key="1">
    <citation type="submission" date="2018-01" db="EMBL/GenBank/DDBJ databases">
        <title>Draft genome sequence of Paucibacter aquatile CR182 isolated from freshwater of the Nakdong River.</title>
        <authorList>
            <person name="Choi A."/>
            <person name="Chung E.J."/>
        </authorList>
    </citation>
    <scope>NUCLEOTIDE SEQUENCE [LARGE SCALE GENOMIC DNA]</scope>
    <source>
        <strain evidence="12 13">CR182</strain>
    </source>
</reference>
<keyword evidence="13" id="KW-1185">Reference proteome</keyword>
<protein>
    <recommendedName>
        <fullName evidence="2">Type II secretion system protein H</fullName>
    </recommendedName>
    <alternativeName>
        <fullName evidence="10">General secretion pathway protein H</fullName>
    </alternativeName>
</protein>
<dbReference type="InterPro" id="IPR012902">
    <property type="entry name" value="N_methyl_site"/>
</dbReference>
<evidence type="ECO:0000256" key="10">
    <source>
        <dbReference type="ARBA" id="ARBA00030775"/>
    </source>
</evidence>
<evidence type="ECO:0000256" key="6">
    <source>
        <dbReference type="ARBA" id="ARBA00022692"/>
    </source>
</evidence>
<evidence type="ECO:0000313" key="12">
    <source>
        <dbReference type="EMBL" id="PND36915.1"/>
    </source>
</evidence>
<evidence type="ECO:0000256" key="3">
    <source>
        <dbReference type="ARBA" id="ARBA00022475"/>
    </source>
</evidence>
<dbReference type="Pfam" id="PF12019">
    <property type="entry name" value="GspH"/>
    <property type="match status" value="1"/>
</dbReference>
<dbReference type="AlphaFoldDB" id="A0A2N8KTY0"/>
<dbReference type="GO" id="GO:0015628">
    <property type="term" value="P:protein secretion by the type II secretion system"/>
    <property type="evidence" value="ECO:0007669"/>
    <property type="project" value="InterPro"/>
</dbReference>
<dbReference type="PROSITE" id="PS00409">
    <property type="entry name" value="PROKAR_NTER_METHYL"/>
    <property type="match status" value="1"/>
</dbReference>
<dbReference type="Pfam" id="PF07963">
    <property type="entry name" value="N_methyl"/>
    <property type="match status" value="1"/>
</dbReference>
<dbReference type="EMBL" id="POSP01000003">
    <property type="protein sequence ID" value="PND36915.1"/>
    <property type="molecule type" value="Genomic_DNA"/>
</dbReference>
<dbReference type="GO" id="GO:0005886">
    <property type="term" value="C:plasma membrane"/>
    <property type="evidence" value="ECO:0007669"/>
    <property type="project" value="UniProtKB-SubCell"/>
</dbReference>
<gene>
    <name evidence="12" type="ORF">C1O66_04750</name>
</gene>
<dbReference type="InterPro" id="IPR022346">
    <property type="entry name" value="T2SS_GspH"/>
</dbReference>
<comment type="similarity">
    <text evidence="9">Belongs to the GSP H family.</text>
</comment>
<evidence type="ECO:0000256" key="8">
    <source>
        <dbReference type="ARBA" id="ARBA00023136"/>
    </source>
</evidence>
<evidence type="ECO:0000256" key="2">
    <source>
        <dbReference type="ARBA" id="ARBA00021549"/>
    </source>
</evidence>
<evidence type="ECO:0000256" key="4">
    <source>
        <dbReference type="ARBA" id="ARBA00022481"/>
    </source>
</evidence>